<evidence type="ECO:0008006" key="6">
    <source>
        <dbReference type="Google" id="ProtNLM"/>
    </source>
</evidence>
<evidence type="ECO:0000256" key="2">
    <source>
        <dbReference type="ARBA" id="ARBA00023125"/>
    </source>
</evidence>
<dbReference type="RefSeq" id="WP_221242777.1">
    <property type="nucleotide sequence ID" value="NZ_JACHNU010000001.1"/>
</dbReference>
<dbReference type="InterPro" id="IPR036390">
    <property type="entry name" value="WH_DNA-bd_sf"/>
</dbReference>
<name>A0A840I981_9ACTN</name>
<gene>
    <name evidence="4" type="ORF">BDZ31_000267</name>
</gene>
<sequence length="167" mass="17763">MGALLSEAERSYVDQVGRYFARQYAVAPVVGRVVGWLLICEPPRQTAAAIAAGLGISRSAVGSAVTTLESWGMAERTRPPGERADRVAIRSGFGVDSLEASAEYAALAALARTGLELLADAPPARRARLAELAAFGEFLTERMPTIAAEWRVRRDELRAAGVLPGPD</sequence>
<evidence type="ECO:0000313" key="4">
    <source>
        <dbReference type="EMBL" id="MBB4660694.1"/>
    </source>
</evidence>
<keyword evidence="2" id="KW-0238">DNA-binding</keyword>
<dbReference type="InterPro" id="IPR052362">
    <property type="entry name" value="HTH-GbsR_regulator"/>
</dbReference>
<proteinExistence type="predicted"/>
<dbReference type="GO" id="GO:0003700">
    <property type="term" value="F:DNA-binding transcription factor activity"/>
    <property type="evidence" value="ECO:0007669"/>
    <property type="project" value="InterPro"/>
</dbReference>
<dbReference type="EMBL" id="JACHNU010000001">
    <property type="protein sequence ID" value="MBB4660694.1"/>
    <property type="molecule type" value="Genomic_DNA"/>
</dbReference>
<dbReference type="PANTHER" id="PTHR38465">
    <property type="entry name" value="HTH-TYPE TRANSCRIPTIONAL REGULATOR MJ1563-RELATED"/>
    <property type="match status" value="1"/>
</dbReference>
<dbReference type="AlphaFoldDB" id="A0A840I981"/>
<keyword evidence="3" id="KW-0804">Transcription</keyword>
<evidence type="ECO:0000313" key="5">
    <source>
        <dbReference type="Proteomes" id="UP000585272"/>
    </source>
</evidence>
<accession>A0A840I981</accession>
<evidence type="ECO:0000256" key="1">
    <source>
        <dbReference type="ARBA" id="ARBA00023015"/>
    </source>
</evidence>
<keyword evidence="5" id="KW-1185">Reference proteome</keyword>
<dbReference type="InterPro" id="IPR036388">
    <property type="entry name" value="WH-like_DNA-bd_sf"/>
</dbReference>
<organism evidence="4 5">
    <name type="scientific">Conexibacter arvalis</name>
    <dbReference type="NCBI Taxonomy" id="912552"/>
    <lineage>
        <taxon>Bacteria</taxon>
        <taxon>Bacillati</taxon>
        <taxon>Actinomycetota</taxon>
        <taxon>Thermoleophilia</taxon>
        <taxon>Solirubrobacterales</taxon>
        <taxon>Conexibacteraceae</taxon>
        <taxon>Conexibacter</taxon>
    </lineage>
</organism>
<dbReference type="Gene3D" id="1.10.10.10">
    <property type="entry name" value="Winged helix-like DNA-binding domain superfamily/Winged helix DNA-binding domain"/>
    <property type="match status" value="1"/>
</dbReference>
<dbReference type="Gene3D" id="1.10.287.160">
    <property type="entry name" value="HR1 repeat"/>
    <property type="match status" value="1"/>
</dbReference>
<keyword evidence="1" id="KW-0805">Transcription regulation</keyword>
<dbReference type="Proteomes" id="UP000585272">
    <property type="component" value="Unassembled WGS sequence"/>
</dbReference>
<dbReference type="SUPFAM" id="SSF46785">
    <property type="entry name" value="Winged helix' DNA-binding domain"/>
    <property type="match status" value="1"/>
</dbReference>
<protein>
    <recommendedName>
        <fullName evidence="6">MarR family transcriptional regulator</fullName>
    </recommendedName>
</protein>
<dbReference type="GO" id="GO:0003677">
    <property type="term" value="F:DNA binding"/>
    <property type="evidence" value="ECO:0007669"/>
    <property type="project" value="UniProtKB-KW"/>
</dbReference>
<dbReference type="PANTHER" id="PTHR38465:SF2">
    <property type="entry name" value="HTH-TYPE TRANSCRIPTIONAL REGULATOR MMPR5"/>
    <property type="match status" value="1"/>
</dbReference>
<reference evidence="4 5" key="1">
    <citation type="submission" date="2020-08" db="EMBL/GenBank/DDBJ databases">
        <title>Genomic Encyclopedia of Archaeal and Bacterial Type Strains, Phase II (KMG-II): from individual species to whole genera.</title>
        <authorList>
            <person name="Goeker M."/>
        </authorList>
    </citation>
    <scope>NUCLEOTIDE SEQUENCE [LARGE SCALE GENOMIC DNA]</scope>
    <source>
        <strain evidence="4 5">DSM 23288</strain>
    </source>
</reference>
<evidence type="ECO:0000256" key="3">
    <source>
        <dbReference type="ARBA" id="ARBA00023163"/>
    </source>
</evidence>
<comment type="caution">
    <text evidence="4">The sequence shown here is derived from an EMBL/GenBank/DDBJ whole genome shotgun (WGS) entry which is preliminary data.</text>
</comment>